<name>A0A1G5YD35_9HYPH</name>
<organism evidence="1 2">
    <name type="scientific">Mesorhizobium qingshengii</name>
    <dbReference type="NCBI Taxonomy" id="1165689"/>
    <lineage>
        <taxon>Bacteria</taxon>
        <taxon>Pseudomonadati</taxon>
        <taxon>Pseudomonadota</taxon>
        <taxon>Alphaproteobacteria</taxon>
        <taxon>Hyphomicrobiales</taxon>
        <taxon>Phyllobacteriaceae</taxon>
        <taxon>Mesorhizobium</taxon>
    </lineage>
</organism>
<dbReference type="PROSITE" id="PS51318">
    <property type="entry name" value="TAT"/>
    <property type="match status" value="1"/>
</dbReference>
<dbReference type="AlphaFoldDB" id="A0A1G5YD35"/>
<dbReference type="EMBL" id="FMXM01000009">
    <property type="protein sequence ID" value="SDA80292.1"/>
    <property type="molecule type" value="Genomic_DNA"/>
</dbReference>
<evidence type="ECO:0000313" key="1">
    <source>
        <dbReference type="EMBL" id="SDA80292.1"/>
    </source>
</evidence>
<dbReference type="RefSeq" id="WP_208604626.1">
    <property type="nucleotide sequence ID" value="NZ_FMXM01000009.1"/>
</dbReference>
<reference evidence="1 2" key="1">
    <citation type="submission" date="2016-10" db="EMBL/GenBank/DDBJ databases">
        <authorList>
            <person name="de Groot N.N."/>
        </authorList>
    </citation>
    <scope>NUCLEOTIDE SEQUENCE [LARGE SCALE GENOMIC DNA]</scope>
    <source>
        <strain evidence="1 2">CGMCC 1.12097</strain>
    </source>
</reference>
<dbReference type="Proteomes" id="UP000198588">
    <property type="component" value="Unassembled WGS sequence"/>
</dbReference>
<dbReference type="InterPro" id="IPR006311">
    <property type="entry name" value="TAT_signal"/>
</dbReference>
<gene>
    <name evidence="1" type="ORF">SAMN02927914_03117</name>
</gene>
<proteinExistence type="predicted"/>
<accession>A0A1G5YD35</accession>
<sequence>MADSDNSMTLPFVTRRRVLAGGVITSIALVLEKSALAGNAAATSALPDPALTLWREWETAHKLTERLCRRQQRLETRLVESVGFPCATVRLPESGDVTIHSIEALNEVLGKGPDMAALRKKAEADFALHQARWDAAAEEAGYTAALRAEREAGDRAEHLLEAFSTTPATTLAGVAGKLDAVLREGEAWEECLEFPWPQIRSALSDLERIGKQTMPEQFSHDERRPKLRSRRAGCCFRA</sequence>
<evidence type="ECO:0000313" key="2">
    <source>
        <dbReference type="Proteomes" id="UP000198588"/>
    </source>
</evidence>
<protein>
    <submittedName>
        <fullName evidence="1">Uncharacterized protein</fullName>
    </submittedName>
</protein>